<name>S7ZN80_PENO1</name>
<evidence type="ECO:0000313" key="2">
    <source>
        <dbReference type="Proteomes" id="UP000019376"/>
    </source>
</evidence>
<dbReference type="EMBL" id="KB644412">
    <property type="protein sequence ID" value="EPS30146.1"/>
    <property type="molecule type" value="Genomic_DNA"/>
</dbReference>
<accession>S7ZN80</accession>
<reference evidence="1 2" key="1">
    <citation type="journal article" date="2013" name="PLoS ONE">
        <title>Genomic and secretomic analyses reveal unique features of the lignocellulolytic enzyme system of Penicillium decumbens.</title>
        <authorList>
            <person name="Liu G."/>
            <person name="Zhang L."/>
            <person name="Wei X."/>
            <person name="Zou G."/>
            <person name="Qin Y."/>
            <person name="Ma L."/>
            <person name="Li J."/>
            <person name="Zheng H."/>
            <person name="Wang S."/>
            <person name="Wang C."/>
            <person name="Xun L."/>
            <person name="Zhao G.-P."/>
            <person name="Zhou Z."/>
            <person name="Qu Y."/>
        </authorList>
    </citation>
    <scope>NUCLEOTIDE SEQUENCE [LARGE SCALE GENOMIC DNA]</scope>
    <source>
        <strain evidence="2">114-2 / CGMCC 5302</strain>
    </source>
</reference>
<dbReference type="AlphaFoldDB" id="S7ZN80"/>
<gene>
    <name evidence="1" type="ORF">PDE_05096</name>
</gene>
<evidence type="ECO:0000313" key="1">
    <source>
        <dbReference type="EMBL" id="EPS30146.1"/>
    </source>
</evidence>
<sequence length="232" mass="25292">MVPELVLSPTVGGSSMSGKTPAGIWELALFYQPPLGKDRLALPWSRVDVKDQMRSSQMDCPRSDASDRASFILPNVAWFFDVPQRSDFFGFQRSCNAGCAIPHLGLPAMRSGNTNSLGVSVPLEPGPVKGPPACGEQGSDRIRGNRCLVAMSDRFRARLCQFRALARTSNGVETLLRTPEGESTGLHISRALESQYDTPCRIPPRFGASGCRLNSSKLWTAFSENCSRARRG</sequence>
<dbReference type="Proteomes" id="UP000019376">
    <property type="component" value="Unassembled WGS sequence"/>
</dbReference>
<proteinExistence type="predicted"/>
<keyword evidence="2" id="KW-1185">Reference proteome</keyword>
<organism evidence="1 2">
    <name type="scientific">Penicillium oxalicum (strain 114-2 / CGMCC 5302)</name>
    <name type="common">Penicillium decumbens</name>
    <dbReference type="NCBI Taxonomy" id="933388"/>
    <lineage>
        <taxon>Eukaryota</taxon>
        <taxon>Fungi</taxon>
        <taxon>Dikarya</taxon>
        <taxon>Ascomycota</taxon>
        <taxon>Pezizomycotina</taxon>
        <taxon>Eurotiomycetes</taxon>
        <taxon>Eurotiomycetidae</taxon>
        <taxon>Eurotiales</taxon>
        <taxon>Aspergillaceae</taxon>
        <taxon>Penicillium</taxon>
    </lineage>
</organism>
<protein>
    <submittedName>
        <fullName evidence="1">Uncharacterized protein</fullName>
    </submittedName>
</protein>
<dbReference type="HOGENOM" id="CLU_1195232_0_0_1"/>